<dbReference type="Proteomes" id="UP000316921">
    <property type="component" value="Chromosome"/>
</dbReference>
<accession>A0A518BM51</accession>
<protein>
    <recommendedName>
        <fullName evidence="5">branched-chain-amino-acid transaminase</fullName>
        <ecNumber evidence="5">2.6.1.42</ecNumber>
    </recommendedName>
</protein>
<dbReference type="SUPFAM" id="SSF56752">
    <property type="entry name" value="D-aminoacid aminotransferase-like PLP-dependent enzymes"/>
    <property type="match status" value="1"/>
</dbReference>
<dbReference type="GO" id="GO:0052655">
    <property type="term" value="F:L-valine-2-oxoglutarate transaminase activity"/>
    <property type="evidence" value="ECO:0007669"/>
    <property type="project" value="RHEA"/>
</dbReference>
<keyword evidence="9" id="KW-0808">Transferase</keyword>
<dbReference type="KEGG" id="pbap:Pla133_31180"/>
<dbReference type="GO" id="GO:0046394">
    <property type="term" value="P:carboxylic acid biosynthetic process"/>
    <property type="evidence" value="ECO:0007669"/>
    <property type="project" value="UniProtKB-ARBA"/>
</dbReference>
<evidence type="ECO:0000313" key="10">
    <source>
        <dbReference type="Proteomes" id="UP000316921"/>
    </source>
</evidence>
<gene>
    <name evidence="9" type="primary">dat</name>
    <name evidence="9" type="ORF">Pla133_31180</name>
</gene>
<dbReference type="InterPro" id="IPR043131">
    <property type="entry name" value="BCAT-like_N"/>
</dbReference>
<comment type="pathway">
    <text evidence="2">Amino-acid biosynthesis; L-valine biosynthesis; L-valine from pyruvate: step 4/4.</text>
</comment>
<dbReference type="InterPro" id="IPR050571">
    <property type="entry name" value="Class-IV_PLP-Dep_Aminotrnsfr"/>
</dbReference>
<evidence type="ECO:0000313" key="9">
    <source>
        <dbReference type="EMBL" id="QDU68027.1"/>
    </source>
</evidence>
<dbReference type="GO" id="GO:0052656">
    <property type="term" value="F:L-isoleucine-2-oxoglutarate transaminase activity"/>
    <property type="evidence" value="ECO:0007669"/>
    <property type="project" value="RHEA"/>
</dbReference>
<comment type="pathway">
    <text evidence="3">Amino-acid biosynthesis; L-leucine biosynthesis; L-leucine from 3-methyl-2-oxobutanoate: step 4/4.</text>
</comment>
<organism evidence="9 10">
    <name type="scientific">Engelhardtia mirabilis</name>
    <dbReference type="NCBI Taxonomy" id="2528011"/>
    <lineage>
        <taxon>Bacteria</taxon>
        <taxon>Pseudomonadati</taxon>
        <taxon>Planctomycetota</taxon>
        <taxon>Planctomycetia</taxon>
        <taxon>Planctomycetia incertae sedis</taxon>
        <taxon>Engelhardtia</taxon>
    </lineage>
</organism>
<reference evidence="9 10" key="1">
    <citation type="submission" date="2019-02" db="EMBL/GenBank/DDBJ databases">
        <title>Deep-cultivation of Planctomycetes and their phenomic and genomic characterization uncovers novel biology.</title>
        <authorList>
            <person name="Wiegand S."/>
            <person name="Jogler M."/>
            <person name="Boedeker C."/>
            <person name="Pinto D."/>
            <person name="Vollmers J."/>
            <person name="Rivas-Marin E."/>
            <person name="Kohn T."/>
            <person name="Peeters S.H."/>
            <person name="Heuer A."/>
            <person name="Rast P."/>
            <person name="Oberbeckmann S."/>
            <person name="Bunk B."/>
            <person name="Jeske O."/>
            <person name="Meyerdierks A."/>
            <person name="Storesund J.E."/>
            <person name="Kallscheuer N."/>
            <person name="Luecker S."/>
            <person name="Lage O.M."/>
            <person name="Pohl T."/>
            <person name="Merkel B.J."/>
            <person name="Hornburger P."/>
            <person name="Mueller R.-W."/>
            <person name="Bruemmer F."/>
            <person name="Labrenz M."/>
            <person name="Spormann A.M."/>
            <person name="Op den Camp H."/>
            <person name="Overmann J."/>
            <person name="Amann R."/>
            <person name="Jetten M.S.M."/>
            <person name="Mascher T."/>
            <person name="Medema M.H."/>
            <person name="Devos D.P."/>
            <person name="Kaster A.-K."/>
            <person name="Ovreas L."/>
            <person name="Rohde M."/>
            <person name="Galperin M.Y."/>
            <person name="Jogler C."/>
        </authorList>
    </citation>
    <scope>NUCLEOTIDE SEQUENCE [LARGE SCALE GENOMIC DNA]</scope>
    <source>
        <strain evidence="9 10">Pla133</strain>
    </source>
</reference>
<dbReference type="Gene3D" id="3.30.470.10">
    <property type="match status" value="1"/>
</dbReference>
<dbReference type="InterPro" id="IPR036038">
    <property type="entry name" value="Aminotransferase-like"/>
</dbReference>
<comment type="pathway">
    <text evidence="1">Amino-acid biosynthesis; L-isoleucine biosynthesis; L-isoleucine from 2-oxobutanoate: step 4/4.</text>
</comment>
<dbReference type="InterPro" id="IPR001544">
    <property type="entry name" value="Aminotrans_IV"/>
</dbReference>
<dbReference type="EC" id="2.6.1.42" evidence="5"/>
<evidence type="ECO:0000256" key="2">
    <source>
        <dbReference type="ARBA" id="ARBA00004931"/>
    </source>
</evidence>
<proteinExistence type="inferred from homology"/>
<comment type="catalytic activity">
    <reaction evidence="7">
        <text>L-isoleucine + 2-oxoglutarate = (S)-3-methyl-2-oxopentanoate + L-glutamate</text>
        <dbReference type="Rhea" id="RHEA:24801"/>
        <dbReference type="ChEBI" id="CHEBI:16810"/>
        <dbReference type="ChEBI" id="CHEBI:29985"/>
        <dbReference type="ChEBI" id="CHEBI:35146"/>
        <dbReference type="ChEBI" id="CHEBI:58045"/>
        <dbReference type="EC" id="2.6.1.42"/>
    </reaction>
</comment>
<evidence type="ECO:0000256" key="8">
    <source>
        <dbReference type="ARBA" id="ARBA00049229"/>
    </source>
</evidence>
<comment type="catalytic activity">
    <reaction evidence="8">
        <text>L-leucine + 2-oxoglutarate = 4-methyl-2-oxopentanoate + L-glutamate</text>
        <dbReference type="Rhea" id="RHEA:18321"/>
        <dbReference type="ChEBI" id="CHEBI:16810"/>
        <dbReference type="ChEBI" id="CHEBI:17865"/>
        <dbReference type="ChEBI" id="CHEBI:29985"/>
        <dbReference type="ChEBI" id="CHEBI:57427"/>
        <dbReference type="EC" id="2.6.1.42"/>
    </reaction>
</comment>
<comment type="similarity">
    <text evidence="4">Belongs to the class-IV pyridoxal-phosphate-dependent aminotransferase family.</text>
</comment>
<evidence type="ECO:0000256" key="6">
    <source>
        <dbReference type="ARBA" id="ARBA00048212"/>
    </source>
</evidence>
<dbReference type="GO" id="GO:0052654">
    <property type="term" value="F:L-leucine-2-oxoglutarate transaminase activity"/>
    <property type="evidence" value="ECO:0007669"/>
    <property type="project" value="RHEA"/>
</dbReference>
<dbReference type="Gene3D" id="3.20.10.10">
    <property type="entry name" value="D-amino Acid Aminotransferase, subunit A, domain 2"/>
    <property type="match status" value="1"/>
</dbReference>
<dbReference type="AlphaFoldDB" id="A0A518BM51"/>
<keyword evidence="10" id="KW-1185">Reference proteome</keyword>
<evidence type="ECO:0000256" key="5">
    <source>
        <dbReference type="ARBA" id="ARBA00013053"/>
    </source>
</evidence>
<dbReference type="PANTHER" id="PTHR42743:SF11">
    <property type="entry name" value="AMINODEOXYCHORISMATE LYASE"/>
    <property type="match status" value="1"/>
</dbReference>
<sequence>MSDPTDRGAAWPVVLQGELVPADAARVSIADPALRLGIGLFETLALRGVPRLVDAHLQRLARSARSLGLDLPDLDGLADGIERLAEALPVDRAALRLTVSPRAAPGTRWWIEARPLPERPARVVLWPAGPVVRPGDLLEQIKHTGRLGKVLMRERAVARGAHDALLATTDGDWVEATVANLWVVVDGRLRTPPSCRGCLPGVARATLLADDRPILPTEVAAIAPAELARASEILLTNSLQGVLAVDEVLGLGLDLPGAAGPVAAALQRRFEELEVGPRVRKADSGKDRGRGASM</sequence>
<dbReference type="Pfam" id="PF01063">
    <property type="entry name" value="Aminotran_4"/>
    <property type="match status" value="1"/>
</dbReference>
<dbReference type="PANTHER" id="PTHR42743">
    <property type="entry name" value="AMINO-ACID AMINOTRANSFERASE"/>
    <property type="match status" value="1"/>
</dbReference>
<evidence type="ECO:0000256" key="1">
    <source>
        <dbReference type="ARBA" id="ARBA00004824"/>
    </source>
</evidence>
<comment type="catalytic activity">
    <reaction evidence="6">
        <text>L-valine + 2-oxoglutarate = 3-methyl-2-oxobutanoate + L-glutamate</text>
        <dbReference type="Rhea" id="RHEA:24813"/>
        <dbReference type="ChEBI" id="CHEBI:11851"/>
        <dbReference type="ChEBI" id="CHEBI:16810"/>
        <dbReference type="ChEBI" id="CHEBI:29985"/>
        <dbReference type="ChEBI" id="CHEBI:57762"/>
        <dbReference type="EC" id="2.6.1.42"/>
    </reaction>
</comment>
<name>A0A518BM51_9BACT</name>
<dbReference type="InterPro" id="IPR043132">
    <property type="entry name" value="BCAT-like_C"/>
</dbReference>
<evidence type="ECO:0000256" key="4">
    <source>
        <dbReference type="ARBA" id="ARBA00009320"/>
    </source>
</evidence>
<evidence type="ECO:0000256" key="3">
    <source>
        <dbReference type="ARBA" id="ARBA00005072"/>
    </source>
</evidence>
<dbReference type="EMBL" id="CP036287">
    <property type="protein sequence ID" value="QDU68027.1"/>
    <property type="molecule type" value="Genomic_DNA"/>
</dbReference>
<evidence type="ECO:0000256" key="7">
    <source>
        <dbReference type="ARBA" id="ARBA00048798"/>
    </source>
</evidence>
<keyword evidence="9" id="KW-0032">Aminotransferase</keyword>
<dbReference type="RefSeq" id="WP_145066696.1">
    <property type="nucleotide sequence ID" value="NZ_CP036287.1"/>
</dbReference>